<name>A0A1J4KSF2_9EUKA</name>
<dbReference type="Pfam" id="PF13426">
    <property type="entry name" value="PAS_9"/>
    <property type="match status" value="1"/>
</dbReference>
<proteinExistence type="predicted"/>
<dbReference type="GO" id="GO:0000166">
    <property type="term" value="F:nucleotide binding"/>
    <property type="evidence" value="ECO:0007669"/>
    <property type="project" value="UniProtKB-KW"/>
</dbReference>
<feature type="transmembrane region" description="Helical" evidence="7">
    <location>
        <begin position="147"/>
        <end position="167"/>
    </location>
</feature>
<feature type="transmembrane region" description="Helical" evidence="7">
    <location>
        <begin position="315"/>
        <end position="336"/>
    </location>
</feature>
<feature type="transmembrane region" description="Helical" evidence="7">
    <location>
        <begin position="187"/>
        <end position="211"/>
    </location>
</feature>
<evidence type="ECO:0000256" key="3">
    <source>
        <dbReference type="ARBA" id="ARBA00022741"/>
    </source>
</evidence>
<dbReference type="SUPFAM" id="SSF55785">
    <property type="entry name" value="PYP-like sensor domain (PAS domain)"/>
    <property type="match status" value="1"/>
</dbReference>
<keyword evidence="5 7" id="KW-0472">Membrane</keyword>
<evidence type="ECO:0000313" key="11">
    <source>
        <dbReference type="Proteomes" id="UP000179807"/>
    </source>
</evidence>
<feature type="transmembrane region" description="Helical" evidence="7">
    <location>
        <begin position="1120"/>
        <end position="1144"/>
    </location>
</feature>
<protein>
    <submittedName>
        <fullName evidence="10">Adenylate and Guanylate cyclase catalytic domain containing protein</fullName>
    </submittedName>
</protein>
<dbReference type="Pfam" id="PF00211">
    <property type="entry name" value="Guanylate_cyc"/>
    <property type="match status" value="1"/>
</dbReference>
<dbReference type="SMART" id="SM00091">
    <property type="entry name" value="PAS"/>
    <property type="match status" value="1"/>
</dbReference>
<feature type="transmembrane region" description="Helical" evidence="7">
    <location>
        <begin position="847"/>
        <end position="866"/>
    </location>
</feature>
<keyword evidence="2 7" id="KW-0812">Transmembrane</keyword>
<dbReference type="GO" id="GO:0004383">
    <property type="term" value="F:guanylate cyclase activity"/>
    <property type="evidence" value="ECO:0007669"/>
    <property type="project" value="TreeGrafter"/>
</dbReference>
<dbReference type="GO" id="GO:0035556">
    <property type="term" value="P:intracellular signal transduction"/>
    <property type="evidence" value="ECO:0007669"/>
    <property type="project" value="InterPro"/>
</dbReference>
<dbReference type="CDD" id="cd07302">
    <property type="entry name" value="CHD"/>
    <property type="match status" value="1"/>
</dbReference>
<dbReference type="InterPro" id="IPR000014">
    <property type="entry name" value="PAS"/>
</dbReference>
<feature type="transmembrane region" description="Helical" evidence="7">
    <location>
        <begin position="630"/>
        <end position="654"/>
    </location>
</feature>
<evidence type="ECO:0000259" key="9">
    <source>
        <dbReference type="PROSITE" id="PS50125"/>
    </source>
</evidence>
<dbReference type="Proteomes" id="UP000179807">
    <property type="component" value="Unassembled WGS sequence"/>
</dbReference>
<evidence type="ECO:0000256" key="4">
    <source>
        <dbReference type="ARBA" id="ARBA00022989"/>
    </source>
</evidence>
<dbReference type="GO" id="GO:0007168">
    <property type="term" value="P:receptor guanylyl cyclase signaling pathway"/>
    <property type="evidence" value="ECO:0007669"/>
    <property type="project" value="TreeGrafter"/>
</dbReference>
<dbReference type="PROSITE" id="PS50125">
    <property type="entry name" value="GUANYLATE_CYCLASE_2"/>
    <property type="match status" value="1"/>
</dbReference>
<gene>
    <name evidence="10" type="ORF">TRFO_15935</name>
</gene>
<feature type="transmembrane region" description="Helical" evidence="7">
    <location>
        <begin position="666"/>
        <end position="689"/>
    </location>
</feature>
<evidence type="ECO:0000256" key="1">
    <source>
        <dbReference type="ARBA" id="ARBA00004370"/>
    </source>
</evidence>
<dbReference type="Gene3D" id="3.30.450.20">
    <property type="entry name" value="PAS domain"/>
    <property type="match status" value="1"/>
</dbReference>
<keyword evidence="4 7" id="KW-1133">Transmembrane helix</keyword>
<dbReference type="Gene3D" id="3.30.70.1230">
    <property type="entry name" value="Nucleotide cyclase"/>
    <property type="match status" value="1"/>
</dbReference>
<keyword evidence="6" id="KW-0456">Lyase</keyword>
<evidence type="ECO:0000256" key="2">
    <source>
        <dbReference type="ARBA" id="ARBA00022692"/>
    </source>
</evidence>
<evidence type="ECO:0000259" key="8">
    <source>
        <dbReference type="PROSITE" id="PS50112"/>
    </source>
</evidence>
<evidence type="ECO:0000256" key="7">
    <source>
        <dbReference type="SAM" id="Phobius"/>
    </source>
</evidence>
<feature type="transmembrane region" description="Helical" evidence="7">
    <location>
        <begin position="117"/>
        <end position="135"/>
    </location>
</feature>
<dbReference type="GO" id="GO:0001653">
    <property type="term" value="F:peptide receptor activity"/>
    <property type="evidence" value="ECO:0007669"/>
    <property type="project" value="TreeGrafter"/>
</dbReference>
<dbReference type="RefSeq" id="XP_068366952.1">
    <property type="nucleotide sequence ID" value="XM_068498669.1"/>
</dbReference>
<dbReference type="EMBL" id="MLAK01000469">
    <property type="protein sequence ID" value="OHT13816.1"/>
    <property type="molecule type" value="Genomic_DNA"/>
</dbReference>
<dbReference type="PANTHER" id="PTHR11920">
    <property type="entry name" value="GUANYLYL CYCLASE"/>
    <property type="match status" value="1"/>
</dbReference>
<evidence type="ECO:0000313" key="10">
    <source>
        <dbReference type="EMBL" id="OHT13816.1"/>
    </source>
</evidence>
<dbReference type="SUPFAM" id="SSF55073">
    <property type="entry name" value="Nucleotide cyclase"/>
    <property type="match status" value="1"/>
</dbReference>
<organism evidence="10 11">
    <name type="scientific">Tritrichomonas foetus</name>
    <dbReference type="NCBI Taxonomy" id="1144522"/>
    <lineage>
        <taxon>Eukaryota</taxon>
        <taxon>Metamonada</taxon>
        <taxon>Parabasalia</taxon>
        <taxon>Tritrichomonadida</taxon>
        <taxon>Tritrichomonadidae</taxon>
        <taxon>Tritrichomonas</taxon>
    </lineage>
</organism>
<dbReference type="OrthoDB" id="6127067at2759"/>
<comment type="caution">
    <text evidence="10">The sequence shown here is derived from an EMBL/GenBank/DDBJ whole genome shotgun (WGS) entry which is preliminary data.</text>
</comment>
<feature type="transmembrane region" description="Helical" evidence="7">
    <location>
        <begin position="990"/>
        <end position="1010"/>
    </location>
</feature>
<accession>A0A1J4KSF2</accession>
<dbReference type="InterPro" id="IPR035965">
    <property type="entry name" value="PAS-like_dom_sf"/>
</dbReference>
<dbReference type="PROSITE" id="PS50112">
    <property type="entry name" value="PAS"/>
    <property type="match status" value="1"/>
</dbReference>
<feature type="domain" description="Guanylate cyclase" evidence="9">
    <location>
        <begin position="1377"/>
        <end position="1509"/>
    </location>
</feature>
<dbReference type="InterPro" id="IPR029787">
    <property type="entry name" value="Nucleotide_cyclase"/>
</dbReference>
<keyword evidence="3" id="KW-0547">Nucleotide-binding</keyword>
<feature type="transmembrane region" description="Helical" evidence="7">
    <location>
        <begin position="41"/>
        <end position="58"/>
    </location>
</feature>
<feature type="transmembrane region" description="Helical" evidence="7">
    <location>
        <begin position="944"/>
        <end position="969"/>
    </location>
</feature>
<feature type="transmembrane region" description="Helical" evidence="7">
    <location>
        <begin position="1156"/>
        <end position="1177"/>
    </location>
</feature>
<feature type="transmembrane region" description="Helical" evidence="7">
    <location>
        <begin position="232"/>
        <end position="251"/>
    </location>
</feature>
<reference evidence="10" key="1">
    <citation type="submission" date="2016-10" db="EMBL/GenBank/DDBJ databases">
        <authorList>
            <person name="Benchimol M."/>
            <person name="Almeida L.G."/>
            <person name="Vasconcelos A.T."/>
            <person name="Perreira-Neves A."/>
            <person name="Rosa I.A."/>
            <person name="Tasca T."/>
            <person name="Bogo M.R."/>
            <person name="de Souza W."/>
        </authorList>
    </citation>
    <scope>NUCLEOTIDE SEQUENCE [LARGE SCALE GENOMIC DNA]</scope>
    <source>
        <strain evidence="10">K</strain>
    </source>
</reference>
<dbReference type="PANTHER" id="PTHR11920:SF335">
    <property type="entry name" value="GUANYLATE CYCLASE"/>
    <property type="match status" value="1"/>
</dbReference>
<feature type="domain" description="PAS" evidence="8">
    <location>
        <begin position="1224"/>
        <end position="1276"/>
    </location>
</feature>
<feature type="transmembrane region" description="Helical" evidence="7">
    <location>
        <begin position="288"/>
        <end position="309"/>
    </location>
</feature>
<evidence type="ECO:0000256" key="6">
    <source>
        <dbReference type="ARBA" id="ARBA00023239"/>
    </source>
</evidence>
<dbReference type="GO" id="GO:0005886">
    <property type="term" value="C:plasma membrane"/>
    <property type="evidence" value="ECO:0007669"/>
    <property type="project" value="TreeGrafter"/>
</dbReference>
<dbReference type="GO" id="GO:0004016">
    <property type="term" value="F:adenylate cyclase activity"/>
    <property type="evidence" value="ECO:0007669"/>
    <property type="project" value="TreeGrafter"/>
</dbReference>
<dbReference type="InterPro" id="IPR050401">
    <property type="entry name" value="Cyclic_nucleotide_synthase"/>
</dbReference>
<feature type="transmembrane region" description="Helical" evidence="7">
    <location>
        <begin position="257"/>
        <end position="281"/>
    </location>
</feature>
<dbReference type="CDD" id="cd00130">
    <property type="entry name" value="PAS"/>
    <property type="match status" value="1"/>
</dbReference>
<dbReference type="VEuPathDB" id="TrichDB:TRFO_15935"/>
<comment type="subcellular location">
    <subcellularLocation>
        <location evidence="1">Membrane</location>
    </subcellularLocation>
</comment>
<sequence length="1561" mass="174886">MKTEMTLASTSTGYSNSQMSIGSKYNGLIQQSPIKTIRNRLYILLGYIDSSGPTLFTLHSVMTFFRFLQFLGPCLVVACPNFWEFKSLPHRVASYISILFHIVPAGYRASAGIYIEFVYSIIVIFYFVLLVVSSISYQKTSKLPNFVVYLVSIMNASIMHVIHPIGLQMSFQTLSRLFMGLPLNHNAIAEIIALCLTIVCAFGYAFLFLKVMSITLVFRPNSMLTTAHKPQFYFILSTYIITMLSAVSTYLPTIPFVVLNALCSITMFASICIVFMAGSFVRTNDSRLVLSSCITGGITFLFNAIYSLLGQKASMVTLFVFFAIFAVSVLVSNLIISAHEHHCLKVIDKISDDPTIIDDMRSPANLIRVACVGFKYAHPICVDWSIFRNASERWPESAELWAMFGKFVAIYPEENKLLSYIIHNIESKKIKGGIAKQTVAQGKIILTERETTLSPELKKKLQHVGKSVQNAKRKLRHIWDLVIQGNTHEMEGSVNNAYTSVLKTQAEFSHVLSQYPNNRFIARAYLRFLQEILADHKGFAEWVEKVKILQRGISATVDHTNVLGIAAYPHLPPVIQNKTDTTGMQTTIETESTILIDVDLDDDNVIQANEAMAGIRDQIRSLTIPVLRTITVMSLVVFLLFILTPIVVIFVYAPTFINSLEDPLQFMYYLSGLRCLNYQVAAFAFHWVFENYPKANPPFIMPDYSDISTTSFGNFTTTLEQLKYLNKVLAVNLEAIGKYRSYESENTILEPARERTYKSTLQFKFFDVNGDSKIINVSIQSGLMDYTLQLSKLSQVEELTPQIIQSNLLMNSVANVESIGQASSEAIDAIIEYLGYINDNMKSQMTIVLIVLIVVFCLFYIILIVLEIRALKSNKNEIFKCLTSLPKNVVSGMAESLRILKKDATSESSKTVDPESDVSKQEENILKIFASAGDSSSSVSSDNMIYIVSNLVFLAVDIVITYMFTNMFMTVTKNLRQNGPQLDYVMGSPAYLMAAVNILNMASVGYQGLFNYTSDPYTTLNSMQARIEELILYYHQARYGGSSADDPPFINFDEINLQAEEQFMCADENSIPTDLRSVYTCLNADQQTTLFESVSQKIALPVLTNQTTDFETNGELYTELWYMTAVLLYESFFHPMFTSILPGLRSTIDSAIPDTLPTVIIFAVVSFLFVIILNSMVANDAAKLKFALNLLLHCPVNVVMSSQKINEILGGNFTDRFKDATTRSHEFFNEVVSHLPDSIIVVNNQFQVVSVNKSTERIYDITADELINTDVHDFLQSSKFSKNVLKIIGLANKNKPIETEYKLDDGTTYYLELTCMSFNQSYVITTRDRTQVFNYNTLIQEEKAKSDKLLASILPPSLVERVQNGEKNISFAVQSASILFLDIVEFTPWCASNTASMVMSTLNQLFKLLDTKLATHPNLTKIKCIGDCYMAAGGIFSEVNQPTVHAKEMVEFGLESLDCVTLLNSQINQSLRIRVGINTGGPIVAGVLGTEKPTFEILGPTINMAQQMEHHGVPMKVHISRSVYELIYGGNFVIKERGQIEIKSGKVITYLVTDKDAGSAK</sequence>
<dbReference type="SMART" id="SM00044">
    <property type="entry name" value="CYCc"/>
    <property type="match status" value="1"/>
</dbReference>
<dbReference type="NCBIfam" id="TIGR00229">
    <property type="entry name" value="sensory_box"/>
    <property type="match status" value="1"/>
</dbReference>
<dbReference type="GeneID" id="94833373"/>
<keyword evidence="11" id="KW-1185">Reference proteome</keyword>
<evidence type="ECO:0000256" key="5">
    <source>
        <dbReference type="ARBA" id="ARBA00023136"/>
    </source>
</evidence>
<dbReference type="InterPro" id="IPR001054">
    <property type="entry name" value="A/G_cyclase"/>
</dbReference>